<proteinExistence type="predicted"/>
<keyword evidence="1" id="KW-0732">Signal</keyword>
<organism evidence="2 3">
    <name type="scientific">Sphaerobolus stellatus (strain SS14)</name>
    <dbReference type="NCBI Taxonomy" id="990650"/>
    <lineage>
        <taxon>Eukaryota</taxon>
        <taxon>Fungi</taxon>
        <taxon>Dikarya</taxon>
        <taxon>Basidiomycota</taxon>
        <taxon>Agaricomycotina</taxon>
        <taxon>Agaricomycetes</taxon>
        <taxon>Phallomycetidae</taxon>
        <taxon>Geastrales</taxon>
        <taxon>Sphaerobolaceae</taxon>
        <taxon>Sphaerobolus</taxon>
    </lineage>
</organism>
<sequence>MRSFLLPTLVIFTLITNTLGAPSVGVVNPEGESPIVHGVVAFAQLYDTFPAPYRMEKTEVAEGFLLEGVILERSTTRRWLPHHVSEDVFFLPDEHLAPNKNP</sequence>
<accession>A0A0C9UNJ2</accession>
<evidence type="ECO:0000313" key="2">
    <source>
        <dbReference type="EMBL" id="KIJ44588.1"/>
    </source>
</evidence>
<evidence type="ECO:0000256" key="1">
    <source>
        <dbReference type="SAM" id="SignalP"/>
    </source>
</evidence>
<reference evidence="2 3" key="1">
    <citation type="submission" date="2014-06" db="EMBL/GenBank/DDBJ databases">
        <title>Evolutionary Origins and Diversification of the Mycorrhizal Mutualists.</title>
        <authorList>
            <consortium name="DOE Joint Genome Institute"/>
            <consortium name="Mycorrhizal Genomics Consortium"/>
            <person name="Kohler A."/>
            <person name="Kuo A."/>
            <person name="Nagy L.G."/>
            <person name="Floudas D."/>
            <person name="Copeland A."/>
            <person name="Barry K.W."/>
            <person name="Cichocki N."/>
            <person name="Veneault-Fourrey C."/>
            <person name="LaButti K."/>
            <person name="Lindquist E.A."/>
            <person name="Lipzen A."/>
            <person name="Lundell T."/>
            <person name="Morin E."/>
            <person name="Murat C."/>
            <person name="Riley R."/>
            <person name="Ohm R."/>
            <person name="Sun H."/>
            <person name="Tunlid A."/>
            <person name="Henrissat B."/>
            <person name="Grigoriev I.V."/>
            <person name="Hibbett D.S."/>
            <person name="Martin F."/>
        </authorList>
    </citation>
    <scope>NUCLEOTIDE SEQUENCE [LARGE SCALE GENOMIC DNA]</scope>
    <source>
        <strain evidence="2 3">SS14</strain>
    </source>
</reference>
<feature type="signal peptide" evidence="1">
    <location>
        <begin position="1"/>
        <end position="20"/>
    </location>
</feature>
<evidence type="ECO:0000313" key="3">
    <source>
        <dbReference type="Proteomes" id="UP000054279"/>
    </source>
</evidence>
<gene>
    <name evidence="2" type="ORF">M422DRAFT_251867</name>
</gene>
<dbReference type="HOGENOM" id="CLU_2279276_0_0_1"/>
<dbReference type="AlphaFoldDB" id="A0A0C9UNJ2"/>
<dbReference type="EMBL" id="KN837116">
    <property type="protein sequence ID" value="KIJ44588.1"/>
    <property type="molecule type" value="Genomic_DNA"/>
</dbReference>
<name>A0A0C9UNJ2_SPHS4</name>
<protein>
    <submittedName>
        <fullName evidence="2">Uncharacterized protein</fullName>
    </submittedName>
</protein>
<feature type="chain" id="PRO_5002204270" evidence="1">
    <location>
        <begin position="21"/>
        <end position="102"/>
    </location>
</feature>
<dbReference type="Proteomes" id="UP000054279">
    <property type="component" value="Unassembled WGS sequence"/>
</dbReference>
<keyword evidence="3" id="KW-1185">Reference proteome</keyword>